<dbReference type="Pfam" id="PF13205">
    <property type="entry name" value="Big_5"/>
    <property type="match status" value="1"/>
</dbReference>
<evidence type="ECO:0000256" key="1">
    <source>
        <dbReference type="ARBA" id="ARBA00022729"/>
    </source>
</evidence>
<gene>
    <name evidence="3" type="ORF">T9A_03126</name>
</gene>
<dbReference type="Proteomes" id="UP000029443">
    <property type="component" value="Unassembled WGS sequence"/>
</dbReference>
<dbReference type="EMBL" id="ARXU01000017">
    <property type="protein sequence ID" value="KGD59848.1"/>
    <property type="molecule type" value="Genomic_DNA"/>
</dbReference>
<evidence type="ECO:0000259" key="2">
    <source>
        <dbReference type="Pfam" id="PF13205"/>
    </source>
</evidence>
<accession>A0ABR4W8V9</accession>
<evidence type="ECO:0000313" key="3">
    <source>
        <dbReference type="EMBL" id="KGD59848.1"/>
    </source>
</evidence>
<reference evidence="3 4" key="1">
    <citation type="submission" date="2012-09" db="EMBL/GenBank/DDBJ databases">
        <title>Genome Sequence of alkane-degrading Bacterium Alcanivorax jadensis T9.</title>
        <authorList>
            <person name="Lai Q."/>
            <person name="Shao Z."/>
        </authorList>
    </citation>
    <scope>NUCLEOTIDE SEQUENCE [LARGE SCALE GENOMIC DNA]</scope>
    <source>
        <strain evidence="3 4">T9</strain>
    </source>
</reference>
<comment type="caution">
    <text evidence="3">The sequence shown here is derived from an EMBL/GenBank/DDBJ whole genome shotgun (WGS) entry which is preliminary data.</text>
</comment>
<protein>
    <recommendedName>
        <fullName evidence="2">SbsA Ig-like domain-containing protein</fullName>
    </recommendedName>
</protein>
<evidence type="ECO:0000313" key="4">
    <source>
        <dbReference type="Proteomes" id="UP000029443"/>
    </source>
</evidence>
<sequence length="1117" mass="120680">MRTTIIQRLAVLSLLYPLLNACEDDPDLFIPPEPGDALIYAYPSDGMVDLPLGSKLLLTFSSDIDEAAAKAECQPDGENFVGTLCLADSDGSLVDLSSAEVSNRKRTLTFSMSGLRAGEEYRLWVSPEIASGVVNLDDQDGPLITFRTRQYNPLPDQAPQVLAINQEMPSVYLPEPVGEERFPFMDFSPVRITFTEPLVETTVRYGDSVKLEHQESGELVDVRILNERHYITLDPKEDLIGGDTYTLTLQGLEDFDEDVLETVTYELTPTLSKDDVVDLNPPIKQLMKAQPALGDPGYPQTSRLHGLPLNQFNLVTEALGVTQVNAMPLVLEGWMGRPDVHVDAVPVVARAGQQLRITGIDPIKLGGEVRTPMFTGDIIGTFVTDVTGYLVTNPYRPKGFQPDDDYAPMFVYMNFDLAMHAEEPRGNASVNQNLMHIQAVGVVDVRDGALTFEVFRTLELDVLSGAAKVSADFALGVRADVDFEFEQLNRDPLQATGSFPEHNQAQVEPSNNIVVVFNEPVHDEGMEQVKLFRQDSNEPVPVQVRSSGSNLVITPLNELAAGQRYYLDLGDGLKDQDLFDPSHLQFVPGDATDGTGQIVFDTASYAANDDAPVLPPVVLGAYPGIGCALEDRGVERQDADGNTVKMAGRCVGGLASDSLYYPFFYDVSRPIEISFNMPMEMASMTFGIIAADGESCEGGAMCLGEQANGQWQNILMSARRNSLRLRALPAPDTIVPGNAYRLVINGGDNGGAVFRSHDRFGNLDINTDPLNGMGTCGPLSNQPCEGGPPILLDFTATPDEGAAYATVLTREYTDVNGNGNWDDDEVEAVNNHARGHVKSTGGLIGGANLDDGDQIFTHAALPMAFLPKEPLDLSYIGLVDEGNGRWCATQEDADGDIFCIQTVGQSAIPVEINAQHVMGTSLTANATLAIPVLGDLIPLPLETGALVLRFRPYDDMPPQPLRGFVVNQIDPDTGEEIDNPIFITRLDAWLDAPDLRLLSALIPGGQAIPNVADANVRSLPVSAYLTGPVKFLRNGQITLESRNASAIAATLNLSVDLGALIPVLGDLLDLIIGGIVPEEGVGSLELGIAKDDFRIRVVNNPTHARLTTAGQENAGEL</sequence>
<dbReference type="InterPro" id="IPR014755">
    <property type="entry name" value="Cu-Rt/internalin_Ig-like"/>
</dbReference>
<name>A0ABR4W8V9_9GAMM</name>
<keyword evidence="4" id="KW-1185">Reference proteome</keyword>
<dbReference type="InterPro" id="IPR032812">
    <property type="entry name" value="SbsA_Ig"/>
</dbReference>
<feature type="domain" description="SbsA Ig-like" evidence="2">
    <location>
        <begin position="491"/>
        <end position="577"/>
    </location>
</feature>
<keyword evidence="1" id="KW-0732">Signal</keyword>
<dbReference type="Gene3D" id="2.60.40.1220">
    <property type="match status" value="1"/>
</dbReference>
<organism evidence="3 4">
    <name type="scientific">Alcanivorax jadensis T9</name>
    <dbReference type="NCBI Taxonomy" id="1177181"/>
    <lineage>
        <taxon>Bacteria</taxon>
        <taxon>Pseudomonadati</taxon>
        <taxon>Pseudomonadota</taxon>
        <taxon>Gammaproteobacteria</taxon>
        <taxon>Oceanospirillales</taxon>
        <taxon>Alcanivoracaceae</taxon>
        <taxon>Alcanivorax</taxon>
    </lineage>
</organism>
<dbReference type="RefSeq" id="WP_035250324.1">
    <property type="nucleotide sequence ID" value="NZ_ARXU01000017.1"/>
</dbReference>
<proteinExistence type="predicted"/>